<dbReference type="InterPro" id="IPR013126">
    <property type="entry name" value="Hsp_70_fam"/>
</dbReference>
<dbReference type="InterPro" id="IPR043129">
    <property type="entry name" value="ATPase_NBD"/>
</dbReference>
<dbReference type="Gene3D" id="3.90.640.10">
    <property type="entry name" value="Actin, Chain A, domain 4"/>
    <property type="match status" value="1"/>
</dbReference>
<dbReference type="GO" id="GO:0005829">
    <property type="term" value="C:cytosol"/>
    <property type="evidence" value="ECO:0007669"/>
    <property type="project" value="TreeGrafter"/>
</dbReference>
<keyword evidence="2" id="KW-0547">Nucleotide-binding</keyword>
<proteinExistence type="inferred from homology"/>
<evidence type="ECO:0000256" key="2">
    <source>
        <dbReference type="ARBA" id="ARBA00022741"/>
    </source>
</evidence>
<name>A0A3P7LTF4_STRVU</name>
<evidence type="ECO:0000313" key="4">
    <source>
        <dbReference type="EMBL" id="VDM85625.1"/>
    </source>
</evidence>
<dbReference type="EMBL" id="UYYB01143089">
    <property type="protein sequence ID" value="VDM85625.1"/>
    <property type="molecule type" value="Genomic_DNA"/>
</dbReference>
<dbReference type="Pfam" id="PF00012">
    <property type="entry name" value="HSP70"/>
    <property type="match status" value="1"/>
</dbReference>
<dbReference type="GO" id="GO:0140662">
    <property type="term" value="F:ATP-dependent protein folding chaperone"/>
    <property type="evidence" value="ECO:0007669"/>
    <property type="project" value="InterPro"/>
</dbReference>
<dbReference type="InterPro" id="IPR018181">
    <property type="entry name" value="Heat_shock_70_CS"/>
</dbReference>
<dbReference type="FunFam" id="3.90.640.10:FF:000004">
    <property type="entry name" value="Heat shock 70 kDa protein 4"/>
    <property type="match status" value="1"/>
</dbReference>
<dbReference type="GO" id="GO:0005634">
    <property type="term" value="C:nucleus"/>
    <property type="evidence" value="ECO:0007669"/>
    <property type="project" value="TreeGrafter"/>
</dbReference>
<keyword evidence="5" id="KW-1185">Reference proteome</keyword>
<evidence type="ECO:0000256" key="3">
    <source>
        <dbReference type="ARBA" id="ARBA00022840"/>
    </source>
</evidence>
<accession>A0A3P7LTF4</accession>
<dbReference type="PANTHER" id="PTHR45639">
    <property type="entry name" value="HSC70CB, ISOFORM G-RELATED"/>
    <property type="match status" value="1"/>
</dbReference>
<dbReference type="GO" id="GO:0005524">
    <property type="term" value="F:ATP binding"/>
    <property type="evidence" value="ECO:0007669"/>
    <property type="project" value="UniProtKB-KW"/>
</dbReference>
<sequence length="198" mass="22374">MCWLDRRIDAKSSPRAWLRLLDECEKVKKQMSANQTPIPINIECFLNDKDVTGKMQRSEFEELGAPLFEKIRQLLLRLLEETGVKKEDIDSVEMVGGSSRIPIIRRIVQEVFGKDPKTTMNQDEAVARGGASEGGESDVFVERDEFPFSKMVSLYRSDTFQVDARYALPNTVPHTTSVVGSWRVLGVTPNAEGQPRKV</sequence>
<dbReference type="Proteomes" id="UP000270094">
    <property type="component" value="Unassembled WGS sequence"/>
</dbReference>
<dbReference type="GO" id="GO:0006950">
    <property type="term" value="P:response to stress"/>
    <property type="evidence" value="ECO:0007669"/>
    <property type="project" value="UniProtKB-ARBA"/>
</dbReference>
<feature type="non-terminal residue" evidence="4">
    <location>
        <position position="198"/>
    </location>
</feature>
<comment type="similarity">
    <text evidence="1">Belongs to the heat shock protein 70 family.</text>
</comment>
<dbReference type="PROSITE" id="PS01036">
    <property type="entry name" value="HSP70_3"/>
    <property type="match status" value="1"/>
</dbReference>
<protein>
    <submittedName>
        <fullName evidence="4">Uncharacterized protein</fullName>
    </submittedName>
</protein>
<evidence type="ECO:0000313" key="5">
    <source>
        <dbReference type="Proteomes" id="UP000270094"/>
    </source>
</evidence>
<dbReference type="OrthoDB" id="434160at2759"/>
<reference evidence="4 5" key="1">
    <citation type="submission" date="2018-11" db="EMBL/GenBank/DDBJ databases">
        <authorList>
            <consortium name="Pathogen Informatics"/>
        </authorList>
    </citation>
    <scope>NUCLEOTIDE SEQUENCE [LARGE SCALE GENOMIC DNA]</scope>
</reference>
<organism evidence="4 5">
    <name type="scientific">Strongylus vulgaris</name>
    <name type="common">Blood worm</name>
    <dbReference type="NCBI Taxonomy" id="40348"/>
    <lineage>
        <taxon>Eukaryota</taxon>
        <taxon>Metazoa</taxon>
        <taxon>Ecdysozoa</taxon>
        <taxon>Nematoda</taxon>
        <taxon>Chromadorea</taxon>
        <taxon>Rhabditida</taxon>
        <taxon>Rhabditina</taxon>
        <taxon>Rhabditomorpha</taxon>
        <taxon>Strongyloidea</taxon>
        <taxon>Strongylidae</taxon>
        <taxon>Strongylus</taxon>
    </lineage>
</organism>
<dbReference type="SUPFAM" id="SSF53067">
    <property type="entry name" value="Actin-like ATPase domain"/>
    <property type="match status" value="1"/>
</dbReference>
<evidence type="ECO:0000256" key="1">
    <source>
        <dbReference type="ARBA" id="ARBA00007381"/>
    </source>
</evidence>
<dbReference type="AlphaFoldDB" id="A0A3P7LTF4"/>
<keyword evidence="3" id="KW-0067">ATP-binding</keyword>
<dbReference type="Gene3D" id="3.30.420.40">
    <property type="match status" value="2"/>
</dbReference>
<gene>
    <name evidence="4" type="ORF">SVUK_LOCUS20623</name>
</gene>
<dbReference type="PANTHER" id="PTHR45639:SF4">
    <property type="entry name" value="HSC70CB, ISOFORM G"/>
    <property type="match status" value="1"/>
</dbReference>